<dbReference type="PRINTS" id="PR01259">
    <property type="entry name" value="NACAEXCHNGR"/>
</dbReference>
<evidence type="ECO:0000256" key="3">
    <source>
        <dbReference type="ARBA" id="ARBA00022449"/>
    </source>
</evidence>
<dbReference type="GO" id="GO:0098794">
    <property type="term" value="C:postsynapse"/>
    <property type="evidence" value="ECO:0007669"/>
    <property type="project" value="TreeGrafter"/>
</dbReference>
<evidence type="ECO:0000313" key="11">
    <source>
        <dbReference type="EMBL" id="KAF5404951.1"/>
    </source>
</evidence>
<evidence type="ECO:0000259" key="10">
    <source>
        <dbReference type="Pfam" id="PF01699"/>
    </source>
</evidence>
<gene>
    <name evidence="11" type="ORF">PHET_01635</name>
</gene>
<dbReference type="GO" id="GO:0005432">
    <property type="term" value="F:calcium:sodium antiporter activity"/>
    <property type="evidence" value="ECO:0007669"/>
    <property type="project" value="InterPro"/>
</dbReference>
<dbReference type="InterPro" id="IPR051171">
    <property type="entry name" value="CaCA"/>
</dbReference>
<evidence type="ECO:0000256" key="8">
    <source>
        <dbReference type="ARBA" id="ARBA00023136"/>
    </source>
</evidence>
<comment type="subcellular location">
    <subcellularLocation>
        <location evidence="1">Endomembrane system</location>
        <topology evidence="1">Multi-pass membrane protein</topology>
    </subcellularLocation>
</comment>
<dbReference type="GO" id="GO:0042383">
    <property type="term" value="C:sarcolemma"/>
    <property type="evidence" value="ECO:0007669"/>
    <property type="project" value="TreeGrafter"/>
</dbReference>
<dbReference type="AlphaFoldDB" id="A0A8J4T370"/>
<feature type="transmembrane region" description="Helical" evidence="9">
    <location>
        <begin position="77"/>
        <end position="96"/>
    </location>
</feature>
<dbReference type="Pfam" id="PF01699">
    <property type="entry name" value="Na_Ca_ex"/>
    <property type="match status" value="1"/>
</dbReference>
<comment type="caution">
    <text evidence="11">The sequence shown here is derived from an EMBL/GenBank/DDBJ whole genome shotgun (WGS) entry which is preliminary data.</text>
</comment>
<feature type="transmembrane region" description="Helical" evidence="9">
    <location>
        <begin position="185"/>
        <end position="205"/>
    </location>
</feature>
<organism evidence="11 12">
    <name type="scientific">Paragonimus heterotremus</name>
    <dbReference type="NCBI Taxonomy" id="100268"/>
    <lineage>
        <taxon>Eukaryota</taxon>
        <taxon>Metazoa</taxon>
        <taxon>Spiralia</taxon>
        <taxon>Lophotrochozoa</taxon>
        <taxon>Platyhelminthes</taxon>
        <taxon>Trematoda</taxon>
        <taxon>Digenea</taxon>
        <taxon>Plagiorchiida</taxon>
        <taxon>Troglotremata</taxon>
        <taxon>Troglotrematidae</taxon>
        <taxon>Paragonimus</taxon>
    </lineage>
</organism>
<protein>
    <submittedName>
        <fullName evidence="11">Sodium/calcium exchanger 1</fullName>
    </submittedName>
</protein>
<keyword evidence="8 9" id="KW-0472">Membrane</keyword>
<reference evidence="11" key="1">
    <citation type="submission" date="2019-05" db="EMBL/GenBank/DDBJ databases">
        <title>Annotation for the trematode Paragonimus heterotremus.</title>
        <authorList>
            <person name="Choi Y.-J."/>
        </authorList>
    </citation>
    <scope>NUCLEOTIDE SEQUENCE</scope>
    <source>
        <strain evidence="11">LC</strain>
    </source>
</reference>
<keyword evidence="7" id="KW-0406">Ion transport</keyword>
<dbReference type="InterPro" id="IPR004836">
    <property type="entry name" value="Na_Ca_Ex"/>
</dbReference>
<keyword evidence="3" id="KW-0050">Antiport</keyword>
<evidence type="ECO:0000256" key="1">
    <source>
        <dbReference type="ARBA" id="ARBA00004127"/>
    </source>
</evidence>
<proteinExistence type="predicted"/>
<dbReference type="Proteomes" id="UP000748531">
    <property type="component" value="Unassembled WGS sequence"/>
</dbReference>
<dbReference type="InterPro" id="IPR044880">
    <property type="entry name" value="NCX_ion-bd_dom_sf"/>
</dbReference>
<feature type="domain" description="Sodium/calcium exchanger membrane region" evidence="10">
    <location>
        <begin position="81"/>
        <end position="209"/>
    </location>
</feature>
<dbReference type="OrthoDB" id="418484at2759"/>
<name>A0A8J4T370_9TREM</name>
<evidence type="ECO:0000256" key="2">
    <source>
        <dbReference type="ARBA" id="ARBA00022448"/>
    </source>
</evidence>
<evidence type="ECO:0000256" key="5">
    <source>
        <dbReference type="ARBA" id="ARBA00022692"/>
    </source>
</evidence>
<dbReference type="PANTHER" id="PTHR11878:SF70">
    <property type="entry name" value="CALX-BETA DOMAIN-CONTAINING PROTEIN"/>
    <property type="match status" value="1"/>
</dbReference>
<keyword evidence="4" id="KW-0106">Calcium</keyword>
<accession>A0A8J4T370</accession>
<evidence type="ECO:0000256" key="6">
    <source>
        <dbReference type="ARBA" id="ARBA00022989"/>
    </source>
</evidence>
<dbReference type="Gene3D" id="1.20.1420.30">
    <property type="entry name" value="NCX, central ion-binding region"/>
    <property type="match status" value="1"/>
</dbReference>
<dbReference type="GO" id="GO:0098703">
    <property type="term" value="P:calcium ion import across plasma membrane"/>
    <property type="evidence" value="ECO:0007669"/>
    <property type="project" value="TreeGrafter"/>
</dbReference>
<sequence length="264" mass="28764">MCFPFTLVSETTVDDEMDVAGNDIGWSEQFRMAVSMLPSINEDGIQIPLSNMDYALHGLTFFWKLLCAFLPPRKYLGAYPTFFLSLVFIGVLTLLVEEFANQLGCVAGLKTAVTGITLVAIGTSLPDAFASRTAARLDESADNSIGNITGSNSVNVFLGLGLPWLIGAINAKLNGQHFCVATDGVFEATVLFLCTAIICLGLLILRRRVRYMLHVSEKYLSAAAQTFIPHSAQKGKVDLKLHSVDFRNHTAVTLACKCYTVLKN</sequence>
<keyword evidence="4" id="KW-0109">Calcium transport</keyword>
<keyword evidence="6 9" id="KW-1133">Transmembrane helix</keyword>
<evidence type="ECO:0000256" key="4">
    <source>
        <dbReference type="ARBA" id="ARBA00022568"/>
    </source>
</evidence>
<dbReference type="PANTHER" id="PTHR11878">
    <property type="entry name" value="SODIUM/CALCIUM EXCHANGER"/>
    <property type="match status" value="1"/>
</dbReference>
<dbReference type="InterPro" id="IPR004837">
    <property type="entry name" value="NaCa_Exmemb"/>
</dbReference>
<dbReference type="GO" id="GO:0012505">
    <property type="term" value="C:endomembrane system"/>
    <property type="evidence" value="ECO:0007669"/>
    <property type="project" value="UniProtKB-SubCell"/>
</dbReference>
<dbReference type="GO" id="GO:0030424">
    <property type="term" value="C:axon"/>
    <property type="evidence" value="ECO:0007669"/>
    <property type="project" value="TreeGrafter"/>
</dbReference>
<evidence type="ECO:0000256" key="9">
    <source>
        <dbReference type="SAM" id="Phobius"/>
    </source>
</evidence>
<evidence type="ECO:0000256" key="7">
    <source>
        <dbReference type="ARBA" id="ARBA00023065"/>
    </source>
</evidence>
<evidence type="ECO:0000313" key="12">
    <source>
        <dbReference type="Proteomes" id="UP000748531"/>
    </source>
</evidence>
<keyword evidence="2" id="KW-0813">Transport</keyword>
<keyword evidence="12" id="KW-1185">Reference proteome</keyword>
<dbReference type="EMBL" id="LUCH01000512">
    <property type="protein sequence ID" value="KAF5404951.1"/>
    <property type="molecule type" value="Genomic_DNA"/>
</dbReference>
<keyword evidence="5 9" id="KW-0812">Transmembrane</keyword>